<dbReference type="InterPro" id="IPR012334">
    <property type="entry name" value="Pectin_lyas_fold"/>
</dbReference>
<dbReference type="Gene3D" id="2.160.20.10">
    <property type="entry name" value="Single-stranded right-handed beta-helix, Pectin lyase-like"/>
    <property type="match status" value="1"/>
</dbReference>
<dbReference type="GO" id="GO:0016837">
    <property type="term" value="F:carbon-oxygen lyase activity, acting on polysaccharides"/>
    <property type="evidence" value="ECO:0007669"/>
    <property type="project" value="TreeGrafter"/>
</dbReference>
<dbReference type="InterPro" id="IPR059226">
    <property type="entry name" value="Choice_anch_Q_dom"/>
</dbReference>
<keyword evidence="2" id="KW-0964">Secreted</keyword>
<dbReference type="PROSITE" id="PS51257">
    <property type="entry name" value="PROKAR_LIPOPROTEIN"/>
    <property type="match status" value="1"/>
</dbReference>
<evidence type="ECO:0000256" key="4">
    <source>
        <dbReference type="SAM" id="SignalP"/>
    </source>
</evidence>
<dbReference type="PANTHER" id="PTHR40088:SF2">
    <property type="entry name" value="SECRETED SUGAR HYDROLASE"/>
    <property type="match status" value="1"/>
</dbReference>
<dbReference type="SUPFAM" id="SSF51126">
    <property type="entry name" value="Pectin lyase-like"/>
    <property type="match status" value="1"/>
</dbReference>
<dbReference type="RefSeq" id="WP_110044259.1">
    <property type="nucleotide sequence ID" value="NZ_CP054612.1"/>
</dbReference>
<evidence type="ECO:0000256" key="1">
    <source>
        <dbReference type="ARBA" id="ARBA00004613"/>
    </source>
</evidence>
<dbReference type="InterPro" id="IPR011050">
    <property type="entry name" value="Pectin_lyase_fold/virulence"/>
</dbReference>
<dbReference type="AlphaFoldDB" id="A0A2V2YTH0"/>
<dbReference type="NCBIfam" id="NF041518">
    <property type="entry name" value="choice_anch_Q"/>
    <property type="match status" value="1"/>
</dbReference>
<dbReference type="InterPro" id="IPR006626">
    <property type="entry name" value="PbH1"/>
</dbReference>
<evidence type="ECO:0000256" key="2">
    <source>
        <dbReference type="ARBA" id="ARBA00022525"/>
    </source>
</evidence>
<keyword evidence="5" id="KW-0456">Lyase</keyword>
<evidence type="ECO:0000313" key="5">
    <source>
        <dbReference type="EMBL" id="PWW02773.1"/>
    </source>
</evidence>
<dbReference type="GO" id="GO:0005576">
    <property type="term" value="C:extracellular region"/>
    <property type="evidence" value="ECO:0007669"/>
    <property type="project" value="UniProtKB-SubCell"/>
</dbReference>
<dbReference type="InterPro" id="IPR052052">
    <property type="entry name" value="Polysaccharide_Lyase_9"/>
</dbReference>
<dbReference type="SMART" id="SM00710">
    <property type="entry name" value="PbH1"/>
    <property type="match status" value="8"/>
</dbReference>
<keyword evidence="6" id="KW-1185">Reference proteome</keyword>
<comment type="subcellular location">
    <subcellularLocation>
        <location evidence="1">Secreted</location>
    </subcellularLocation>
</comment>
<accession>A0A2V2YTH0</accession>
<feature type="chain" id="PRO_5016014848" evidence="4">
    <location>
        <begin position="23"/>
        <end position="514"/>
    </location>
</feature>
<evidence type="ECO:0000313" key="6">
    <source>
        <dbReference type="Proteomes" id="UP000246635"/>
    </source>
</evidence>
<dbReference type="PANTHER" id="PTHR40088">
    <property type="entry name" value="PECTATE LYASE (EUROFUNG)"/>
    <property type="match status" value="1"/>
</dbReference>
<comment type="caution">
    <text evidence="5">The sequence shown here is derived from an EMBL/GenBank/DDBJ whole genome shotgun (WGS) entry which is preliminary data.</text>
</comment>
<name>A0A2V2YTH0_9BACL</name>
<organism evidence="5 6">
    <name type="scientific">Paenibacillus cellulosilyticus</name>
    <dbReference type="NCBI Taxonomy" id="375489"/>
    <lineage>
        <taxon>Bacteria</taxon>
        <taxon>Bacillati</taxon>
        <taxon>Bacillota</taxon>
        <taxon>Bacilli</taxon>
        <taxon>Bacillales</taxon>
        <taxon>Paenibacillaceae</taxon>
        <taxon>Paenibacillus</taxon>
    </lineage>
</organism>
<protein>
    <submittedName>
        <fullName evidence="5">Parallel beta helix pectate lyase-like protein</fullName>
    </submittedName>
</protein>
<reference evidence="5 6" key="1">
    <citation type="submission" date="2018-05" db="EMBL/GenBank/DDBJ databases">
        <title>Genomic Encyclopedia of Type Strains, Phase III (KMG-III): the genomes of soil and plant-associated and newly described type strains.</title>
        <authorList>
            <person name="Whitman W."/>
        </authorList>
    </citation>
    <scope>NUCLEOTIDE SEQUENCE [LARGE SCALE GENOMIC DNA]</scope>
    <source>
        <strain evidence="5 6">CECT 5696</strain>
    </source>
</reference>
<gene>
    <name evidence="5" type="ORF">DFQ01_10849</name>
</gene>
<feature type="signal peptide" evidence="4">
    <location>
        <begin position="1"/>
        <end position="22"/>
    </location>
</feature>
<proteinExistence type="predicted"/>
<dbReference type="Proteomes" id="UP000246635">
    <property type="component" value="Unassembled WGS sequence"/>
</dbReference>
<dbReference type="EMBL" id="QGTQ01000008">
    <property type="protein sequence ID" value="PWW02773.1"/>
    <property type="molecule type" value="Genomic_DNA"/>
</dbReference>
<sequence>MKLRTSLSIGLCLAAFTLAACQAEEREVAPAEGAGYFVAPGGSDANAGTITSPWKTLQHAADVVAPGSTVYVRDGVYNQKLKITRSGSASAGAITFMNYGSEQAVIDGTGLSVDGSEGLIELDNVDQVTIKGFEVRNYTTSNSDEVPIGIYVHGAGSDIRLANNNVHAIKNTSAPQGEDLEGRDAHGIAIYGTEAPASIHNLTITGNELYDLVLGSSEALVLNGNVDTFEVTNNTVHDSDNIGIDVIGFEGTAPKAAYDQARNGLIKGNRIYNISTNHNPSYGTSVPNDSYSAGGIYIDGGKDTVVEQNYSYKNDIGIEIASEHQGKSTSNITVSSNMIYDNRLTGIAIGGYDEDRGSTVSSKIVNNTLYNNDSLGWGSGQLYVQYNTKNNVIESNIFAAADSDVMIYNAYTANSGNVVDYNLYFTSAGASDATWTWKNKTYAGFAAYKAGTNNDTHSLFADPNFVDATGSDFHLKAGSPAIDAGPKKPSYVATSDIDGEARVSGAAVNIGADE</sequence>
<keyword evidence="3 4" id="KW-0732">Signal</keyword>
<evidence type="ECO:0000256" key="3">
    <source>
        <dbReference type="ARBA" id="ARBA00022729"/>
    </source>
</evidence>
<dbReference type="OrthoDB" id="9795486at2"/>